<dbReference type="CDD" id="cd04301">
    <property type="entry name" value="NAT_SF"/>
    <property type="match status" value="1"/>
</dbReference>
<keyword evidence="2" id="KW-0808">Transferase</keyword>
<dbReference type="Proteomes" id="UP000182192">
    <property type="component" value="Unassembled WGS sequence"/>
</dbReference>
<proteinExistence type="predicted"/>
<protein>
    <submittedName>
        <fullName evidence="2">Predicted acetyltransferase</fullName>
    </submittedName>
</protein>
<reference evidence="2 3" key="1">
    <citation type="submission" date="2016-10" db="EMBL/GenBank/DDBJ databases">
        <authorList>
            <person name="de Groot N.N."/>
        </authorList>
    </citation>
    <scope>NUCLEOTIDE SEQUENCE [LARGE SCALE GENOMIC DNA]</scope>
    <source>
        <strain evidence="2 3">AR67</strain>
    </source>
</reference>
<dbReference type="RefSeq" id="WP_074959467.1">
    <property type="nucleotide sequence ID" value="NZ_FOKQ01000001.1"/>
</dbReference>
<feature type="domain" description="N-acetyltransferase" evidence="1">
    <location>
        <begin position="2"/>
        <end position="164"/>
    </location>
</feature>
<dbReference type="EMBL" id="FOKQ01000001">
    <property type="protein sequence ID" value="SFB66281.1"/>
    <property type="molecule type" value="Genomic_DNA"/>
</dbReference>
<dbReference type="GO" id="GO:0016747">
    <property type="term" value="F:acyltransferase activity, transferring groups other than amino-acyl groups"/>
    <property type="evidence" value="ECO:0007669"/>
    <property type="project" value="InterPro"/>
</dbReference>
<name>A0A1I1CUG8_RUMAL</name>
<dbReference type="PANTHER" id="PTHR39173:SF1">
    <property type="entry name" value="ACETYLTRANSFERASE"/>
    <property type="match status" value="1"/>
</dbReference>
<dbReference type="InterPro" id="IPR016181">
    <property type="entry name" value="Acyl_CoA_acyltransferase"/>
</dbReference>
<dbReference type="Pfam" id="PF00583">
    <property type="entry name" value="Acetyltransf_1"/>
    <property type="match status" value="1"/>
</dbReference>
<evidence type="ECO:0000313" key="2">
    <source>
        <dbReference type="EMBL" id="SFB66281.1"/>
    </source>
</evidence>
<dbReference type="OrthoDB" id="9810615at2"/>
<evidence type="ECO:0000259" key="1">
    <source>
        <dbReference type="PROSITE" id="PS51186"/>
    </source>
</evidence>
<dbReference type="SUPFAM" id="SSF55729">
    <property type="entry name" value="Acyl-CoA N-acyltransferases (Nat)"/>
    <property type="match status" value="1"/>
</dbReference>
<evidence type="ECO:0000313" key="3">
    <source>
        <dbReference type="Proteomes" id="UP000182192"/>
    </source>
</evidence>
<dbReference type="PANTHER" id="PTHR39173">
    <property type="entry name" value="ACETYLTRANSFERASE"/>
    <property type="match status" value="1"/>
</dbReference>
<gene>
    <name evidence="2" type="ORF">SAMN02910406_00029</name>
</gene>
<sequence>MIKLEQLSIKDDYKVYEMLQRIGSCENEFKNTAHGISYEEYLEWLKIQDDWSRGENLPKDYVPQTIFWLFDDDVPVGFGKIRHRLTNYSREIGGNIGYAIDPYYRGKGYATKLLALLIDKAKELKVNEILLSVEKYNPASKNVIEKNGGKMISENEYRWYFSFD</sequence>
<dbReference type="InterPro" id="IPR000182">
    <property type="entry name" value="GNAT_dom"/>
</dbReference>
<organism evidence="2 3">
    <name type="scientific">Ruminococcus albus</name>
    <dbReference type="NCBI Taxonomy" id="1264"/>
    <lineage>
        <taxon>Bacteria</taxon>
        <taxon>Bacillati</taxon>
        <taxon>Bacillota</taxon>
        <taxon>Clostridia</taxon>
        <taxon>Eubacteriales</taxon>
        <taxon>Oscillospiraceae</taxon>
        <taxon>Ruminococcus</taxon>
    </lineage>
</organism>
<dbReference type="AlphaFoldDB" id="A0A1I1CUG8"/>
<dbReference type="PROSITE" id="PS51186">
    <property type="entry name" value="GNAT"/>
    <property type="match status" value="1"/>
</dbReference>
<accession>A0A1I1CUG8</accession>
<dbReference type="Gene3D" id="3.40.630.30">
    <property type="match status" value="1"/>
</dbReference>